<evidence type="ECO:0000313" key="2">
    <source>
        <dbReference type="EMBL" id="CAK9437826.1"/>
    </source>
</evidence>
<name>A0ABP0ZP37_9ASCO</name>
<keyword evidence="1" id="KW-1133">Transmembrane helix</keyword>
<protein>
    <recommendedName>
        <fullName evidence="4">Regulator of phospholipase D SRF1</fullName>
    </recommendedName>
</protein>
<keyword evidence="3" id="KW-1185">Reference proteome</keyword>
<reference evidence="2 3" key="1">
    <citation type="submission" date="2024-03" db="EMBL/GenBank/DDBJ databases">
        <authorList>
            <person name="Brejova B."/>
        </authorList>
    </citation>
    <scope>NUCLEOTIDE SEQUENCE [LARGE SCALE GENOMIC DNA]</scope>
    <source>
        <strain evidence="2 3">CBS 14171</strain>
    </source>
</reference>
<evidence type="ECO:0008006" key="4">
    <source>
        <dbReference type="Google" id="ProtNLM"/>
    </source>
</evidence>
<organism evidence="2 3">
    <name type="scientific">Lodderomyces beijingensis</name>
    <dbReference type="NCBI Taxonomy" id="1775926"/>
    <lineage>
        <taxon>Eukaryota</taxon>
        <taxon>Fungi</taxon>
        <taxon>Dikarya</taxon>
        <taxon>Ascomycota</taxon>
        <taxon>Saccharomycotina</taxon>
        <taxon>Pichiomycetes</taxon>
        <taxon>Debaryomycetaceae</taxon>
        <taxon>Candida/Lodderomyces clade</taxon>
        <taxon>Lodderomyces</taxon>
    </lineage>
</organism>
<sequence>MPGVRQEPSHLAAIPENPFQNYPVKSYSHKPNVIPSYVLDSISKYETHQKATLSPEELQQQQQLQDVYRYSGITDDPYIRSIGGSWYQFKESISTPMTYPKYKISRGTDHLDKYDWNSPWGGEERLRKEFGYSSDSDATKVPGLFSFFRSKDPDDDKPKTSATYWMQSSSRTQLKQRIKKIFMFDPLVPLILRIFTLIFCAVALALACSIFVFSNHEYNGRPVQQQASTIMAIVVQTCALVYVMYIAWDEYTGKPLGLREPMSKLGLVLLDLLFIIFSSANLSLAFNTMFDDEWVCEIYRNPDILNSLKLFPVISSICVRQRALASFLFVVLVTWVLTFTISLLRVIDRVNAPK</sequence>
<feature type="transmembrane region" description="Helical" evidence="1">
    <location>
        <begin position="323"/>
        <end position="347"/>
    </location>
</feature>
<evidence type="ECO:0000256" key="1">
    <source>
        <dbReference type="SAM" id="Phobius"/>
    </source>
</evidence>
<dbReference type="RefSeq" id="XP_066829142.1">
    <property type="nucleotide sequence ID" value="XM_066972178.1"/>
</dbReference>
<dbReference type="Proteomes" id="UP001497383">
    <property type="component" value="Chromosome 3"/>
</dbReference>
<feature type="transmembrane region" description="Helical" evidence="1">
    <location>
        <begin position="187"/>
        <end position="213"/>
    </location>
</feature>
<evidence type="ECO:0000313" key="3">
    <source>
        <dbReference type="Proteomes" id="UP001497383"/>
    </source>
</evidence>
<dbReference type="InterPro" id="IPR037737">
    <property type="entry name" value="Srf1"/>
</dbReference>
<feature type="transmembrane region" description="Helical" evidence="1">
    <location>
        <begin position="265"/>
        <end position="286"/>
    </location>
</feature>
<dbReference type="EMBL" id="OZ022407">
    <property type="protein sequence ID" value="CAK9437826.1"/>
    <property type="molecule type" value="Genomic_DNA"/>
</dbReference>
<feature type="transmembrane region" description="Helical" evidence="1">
    <location>
        <begin position="225"/>
        <end position="245"/>
    </location>
</feature>
<dbReference type="PANTHER" id="PTHR36819:SF1">
    <property type="entry name" value="REGULATOR OF PHOSPHOLIPASE D SRF1"/>
    <property type="match status" value="1"/>
</dbReference>
<dbReference type="PANTHER" id="PTHR36819">
    <property type="entry name" value="REGULATOR OF PHOSPHOLIPASE D SRF1"/>
    <property type="match status" value="1"/>
</dbReference>
<keyword evidence="1" id="KW-0812">Transmembrane</keyword>
<keyword evidence="1" id="KW-0472">Membrane</keyword>
<dbReference type="GeneID" id="92207400"/>
<proteinExistence type="predicted"/>
<accession>A0ABP0ZP37</accession>
<gene>
    <name evidence="2" type="ORF">LODBEIA_P22040</name>
</gene>